<proteinExistence type="predicted"/>
<gene>
    <name evidence="1" type="ORF">PL9214490046</name>
</gene>
<evidence type="ECO:0000313" key="1">
    <source>
        <dbReference type="EMBL" id="CUR32499.1"/>
    </source>
</evidence>
<dbReference type="EMBL" id="CZDF01000154">
    <property type="protein sequence ID" value="CUR32499.1"/>
    <property type="molecule type" value="Genomic_DNA"/>
</dbReference>
<protein>
    <submittedName>
        <fullName evidence="1">Uncharacterized protein</fullName>
    </submittedName>
</protein>
<evidence type="ECO:0000313" key="2">
    <source>
        <dbReference type="Proteomes" id="UP000184315"/>
    </source>
</evidence>
<organism evidence="1 2">
    <name type="scientific">Planktothrix tepida PCC 9214</name>
    <dbReference type="NCBI Taxonomy" id="671072"/>
    <lineage>
        <taxon>Bacteria</taxon>
        <taxon>Bacillati</taxon>
        <taxon>Cyanobacteriota</taxon>
        <taxon>Cyanophyceae</taxon>
        <taxon>Oscillatoriophycideae</taxon>
        <taxon>Oscillatoriales</taxon>
        <taxon>Microcoleaceae</taxon>
        <taxon>Planktothrix</taxon>
    </lineage>
</organism>
<dbReference type="STRING" id="671072.PL9214490046"/>
<keyword evidence="2" id="KW-1185">Reference proteome</keyword>
<dbReference type="AlphaFoldDB" id="A0A1J1LJ22"/>
<sequence>MSIRQNIAIATNSNSKKVIVTINIDIIFDHRIFVSRILSENVGNLMSDIVGKCRKNFYTHQEYGYSRGFKNR</sequence>
<accession>A0A1J1LJ22</accession>
<dbReference type="RefSeq" id="WP_139295050.1">
    <property type="nucleotide sequence ID" value="NZ_LN889801.1"/>
</dbReference>
<dbReference type="Proteomes" id="UP000184315">
    <property type="component" value="Unassembled WGS sequence"/>
</dbReference>
<name>A0A1J1LJ22_9CYAN</name>
<reference evidence="2" key="1">
    <citation type="submission" date="2015-10" db="EMBL/GenBank/DDBJ databases">
        <authorList>
            <person name="Regsiter A."/>
            <person name="william w."/>
        </authorList>
    </citation>
    <scope>NUCLEOTIDE SEQUENCE [LARGE SCALE GENOMIC DNA]</scope>
</reference>